<dbReference type="Proteomes" id="UP000637628">
    <property type="component" value="Unassembled WGS sequence"/>
</dbReference>
<organism evidence="2 3">
    <name type="scientific">Paractinoplanes durhamensis</name>
    <dbReference type="NCBI Taxonomy" id="113563"/>
    <lineage>
        <taxon>Bacteria</taxon>
        <taxon>Bacillati</taxon>
        <taxon>Actinomycetota</taxon>
        <taxon>Actinomycetes</taxon>
        <taxon>Micromonosporales</taxon>
        <taxon>Micromonosporaceae</taxon>
        <taxon>Paractinoplanes</taxon>
    </lineage>
</organism>
<feature type="compositionally biased region" description="Basic and acidic residues" evidence="1">
    <location>
        <begin position="39"/>
        <end position="50"/>
    </location>
</feature>
<evidence type="ECO:0000256" key="1">
    <source>
        <dbReference type="SAM" id="MobiDB-lite"/>
    </source>
</evidence>
<proteinExistence type="predicted"/>
<accession>A0ABQ3Z6R8</accession>
<gene>
    <name evidence="2" type="ORF">Adu01nite_68700</name>
</gene>
<keyword evidence="3" id="KW-1185">Reference proteome</keyword>
<evidence type="ECO:0000313" key="2">
    <source>
        <dbReference type="EMBL" id="GIE05520.1"/>
    </source>
</evidence>
<evidence type="ECO:0000313" key="3">
    <source>
        <dbReference type="Proteomes" id="UP000637628"/>
    </source>
</evidence>
<feature type="compositionally biased region" description="Basic and acidic residues" evidence="1">
    <location>
        <begin position="13"/>
        <end position="27"/>
    </location>
</feature>
<reference evidence="2 3" key="1">
    <citation type="submission" date="2021-01" db="EMBL/GenBank/DDBJ databases">
        <title>Whole genome shotgun sequence of Actinoplanes durhamensis NBRC 14914.</title>
        <authorList>
            <person name="Komaki H."/>
            <person name="Tamura T."/>
        </authorList>
    </citation>
    <scope>NUCLEOTIDE SEQUENCE [LARGE SCALE GENOMIC DNA]</scope>
    <source>
        <strain evidence="2 3">NBRC 14914</strain>
    </source>
</reference>
<sequence>MTTDKAGASSKEQQADRPETKPSESEPKATSPGGPARGKPKDDDRQDGKAPDGGQPSESADEAAGRRPAGTALIATVLTRAGELIASEHALANANIALQINNLPTGRQGAALQKKTVGTDTLLRVRHTFVPPPRLSDAWEVLAEQHLLLLCGSPGDGREHLATFLLDAFCDARVGRLGNGSLIEVAEDNLIVGGGHLWPVPIGDNFDQQGAETLAGRLRRVGGYMVVLWPDDRECPPEFGDYAAEPGCPDLDAVFRKHLSAPAEALIAEPAVLKVRERLSGARQAAQLAMLLGQVSAGRKTVEVALAEVGGPEQGIADWFGELPEREDQAFALALAALDDLSLPSVVAGARLADELIQRTEDPRGRYGLRPFRRPTRTLLASVGAECVSNTRETAYGQVPIMSVRLRRRGYAREILDALWQSFPYLQEIYLEWMNLLARNPDPYVRERVALVAGLLSAHDFEYVRGRLLLSWAADADEKLRRAAATALRPPALDDNLREIVWSLLDQWATFEENATEAEAHQRLTAATALGGPVGDTNPERALDLITKRLLTHVTNDYDYEVWAATAFAVSELFGDGGSLTSDAVLRRAAHWAETKESGPSNVAVAVMLGLAGKPADQAPADDRRLPPLLRATGRSPDNIEYAAALWRRALGHPKLATAALRGLRMLAEEVDHGAGRDELTVMAVAIPRTDRERRTLRFETRRWTEDDPHPPIFEHLQEALSKESDL</sequence>
<name>A0ABQ3Z6R8_9ACTN</name>
<dbReference type="SUPFAM" id="SSF48371">
    <property type="entry name" value="ARM repeat"/>
    <property type="match status" value="1"/>
</dbReference>
<feature type="region of interest" description="Disordered" evidence="1">
    <location>
        <begin position="1"/>
        <end position="67"/>
    </location>
</feature>
<dbReference type="EMBL" id="BOML01000056">
    <property type="protein sequence ID" value="GIE05520.1"/>
    <property type="molecule type" value="Genomic_DNA"/>
</dbReference>
<comment type="caution">
    <text evidence="2">The sequence shown here is derived from an EMBL/GenBank/DDBJ whole genome shotgun (WGS) entry which is preliminary data.</text>
</comment>
<dbReference type="RefSeq" id="WP_203733318.1">
    <property type="nucleotide sequence ID" value="NZ_BAAATX010000018.1"/>
</dbReference>
<protein>
    <submittedName>
        <fullName evidence="2">Uncharacterized protein</fullName>
    </submittedName>
</protein>
<dbReference type="InterPro" id="IPR016024">
    <property type="entry name" value="ARM-type_fold"/>
</dbReference>